<sequence length="126" mass="14994">MAFKDLSQGIKISVSRSITTSFERYMSNIQWDEEQFDIQRFVSEWQEYIQNHSSWYSQVSDEMKADPEFHQELAAKINEIIEKIFSEKPSDEQMEEIESLQKQTGKEMDYSCKMEAKYVIEQLKNA</sequence>
<keyword evidence="2" id="KW-1185">Reference proteome</keyword>
<accession>A0A7V7RLC3</accession>
<dbReference type="RefSeq" id="WP_151573834.1">
    <property type="nucleotide sequence ID" value="NZ_WBOT01000003.1"/>
</dbReference>
<name>A0A7V7RLC3_9BACI</name>
<dbReference type="EMBL" id="WBOT01000003">
    <property type="protein sequence ID" value="KAB2332536.1"/>
    <property type="molecule type" value="Genomic_DNA"/>
</dbReference>
<gene>
    <name evidence="1" type="ORF">F7732_10580</name>
</gene>
<reference evidence="1 2" key="1">
    <citation type="journal article" date="2014" name="Arch. Microbiol.">
        <title>Bacillus mesophilum sp. nov., strain IITR-54T, a novel 4-chlorobiphenyl dechlorinating bacterium.</title>
        <authorList>
            <person name="Manickam N."/>
            <person name="Singh N.K."/>
            <person name="Bajaj A."/>
            <person name="Kumar R.M."/>
            <person name="Kaur G."/>
            <person name="Kaur N."/>
            <person name="Bala M."/>
            <person name="Kumar A."/>
            <person name="Mayilraj S."/>
        </authorList>
    </citation>
    <scope>NUCLEOTIDE SEQUENCE [LARGE SCALE GENOMIC DNA]</scope>
    <source>
        <strain evidence="1 2">IITR-54</strain>
    </source>
</reference>
<dbReference type="Proteomes" id="UP000441354">
    <property type="component" value="Unassembled WGS sequence"/>
</dbReference>
<evidence type="ECO:0008006" key="3">
    <source>
        <dbReference type="Google" id="ProtNLM"/>
    </source>
</evidence>
<organism evidence="1 2">
    <name type="scientific">Bacillus mesophilum</name>
    <dbReference type="NCBI Taxonomy" id="1071718"/>
    <lineage>
        <taxon>Bacteria</taxon>
        <taxon>Bacillati</taxon>
        <taxon>Bacillota</taxon>
        <taxon>Bacilli</taxon>
        <taxon>Bacillales</taxon>
        <taxon>Bacillaceae</taxon>
        <taxon>Bacillus</taxon>
    </lineage>
</organism>
<evidence type="ECO:0000313" key="2">
    <source>
        <dbReference type="Proteomes" id="UP000441354"/>
    </source>
</evidence>
<protein>
    <recommendedName>
        <fullName evidence="3">Group-specific protein</fullName>
    </recommendedName>
</protein>
<evidence type="ECO:0000313" key="1">
    <source>
        <dbReference type="EMBL" id="KAB2332536.1"/>
    </source>
</evidence>
<dbReference type="OrthoDB" id="2737829at2"/>
<dbReference type="AlphaFoldDB" id="A0A7V7RLC3"/>
<proteinExistence type="predicted"/>
<comment type="caution">
    <text evidence="1">The sequence shown here is derived from an EMBL/GenBank/DDBJ whole genome shotgun (WGS) entry which is preliminary data.</text>
</comment>